<keyword evidence="2" id="KW-0808">Transferase</keyword>
<gene>
    <name evidence="6" type="ORF">BLE401_07385</name>
</gene>
<protein>
    <submittedName>
        <fullName evidence="6">Type II toxin-antitoxin system HipA family toxin</fullName>
    </submittedName>
</protein>
<dbReference type="OrthoDB" id="9805913at2"/>
<dbReference type="RefSeq" id="WP_062154804.1">
    <property type="nucleotide sequence ID" value="NZ_CP012373.2"/>
</dbReference>
<organism evidence="6 7">
    <name type="scientific">Beggiatoa leptomitoformis</name>
    <dbReference type="NCBI Taxonomy" id="288004"/>
    <lineage>
        <taxon>Bacteria</taxon>
        <taxon>Pseudomonadati</taxon>
        <taxon>Pseudomonadota</taxon>
        <taxon>Gammaproteobacteria</taxon>
        <taxon>Thiotrichales</taxon>
        <taxon>Thiotrichaceae</taxon>
        <taxon>Beggiatoa</taxon>
    </lineage>
</organism>
<evidence type="ECO:0000313" key="6">
    <source>
        <dbReference type="EMBL" id="AUI68544.1"/>
    </source>
</evidence>
<dbReference type="InterPro" id="IPR052028">
    <property type="entry name" value="HipA_Ser/Thr_kinase"/>
</dbReference>
<evidence type="ECO:0000259" key="5">
    <source>
        <dbReference type="Pfam" id="PF13657"/>
    </source>
</evidence>
<proteinExistence type="inferred from homology"/>
<dbReference type="Gene3D" id="1.10.1070.20">
    <property type="match status" value="1"/>
</dbReference>
<dbReference type="InterPro" id="IPR012893">
    <property type="entry name" value="HipA-like_C"/>
</dbReference>
<evidence type="ECO:0000259" key="4">
    <source>
        <dbReference type="Pfam" id="PF07804"/>
    </source>
</evidence>
<dbReference type="Proteomes" id="UP000234271">
    <property type="component" value="Chromosome"/>
</dbReference>
<dbReference type="Pfam" id="PF13657">
    <property type="entry name" value="Couple_hipA"/>
    <property type="match status" value="1"/>
</dbReference>
<keyword evidence="3" id="KW-0418">Kinase</keyword>
<accession>A0A2N9YDK3</accession>
<name>A0A2N9YDK3_9GAMM</name>
<dbReference type="PANTHER" id="PTHR37419">
    <property type="entry name" value="SERINE/THREONINE-PROTEIN KINASE TOXIN HIPA"/>
    <property type="match status" value="1"/>
</dbReference>
<dbReference type="PANTHER" id="PTHR37419:SF1">
    <property type="entry name" value="SERINE_THREONINE-PROTEIN KINASE TOXIN HIPA"/>
    <property type="match status" value="1"/>
</dbReference>
<dbReference type="GO" id="GO:0004674">
    <property type="term" value="F:protein serine/threonine kinase activity"/>
    <property type="evidence" value="ECO:0007669"/>
    <property type="project" value="TreeGrafter"/>
</dbReference>
<feature type="domain" description="HipA N-terminal subdomain 1" evidence="5">
    <location>
        <begin position="5"/>
        <end position="100"/>
    </location>
</feature>
<keyword evidence="7" id="KW-1185">Reference proteome</keyword>
<dbReference type="InterPro" id="IPR017508">
    <property type="entry name" value="HipA_N1"/>
</dbReference>
<dbReference type="Pfam" id="PF07804">
    <property type="entry name" value="HipA_C"/>
    <property type="match status" value="1"/>
</dbReference>
<evidence type="ECO:0000256" key="1">
    <source>
        <dbReference type="ARBA" id="ARBA00010164"/>
    </source>
</evidence>
<dbReference type="EMBL" id="CP018889">
    <property type="protein sequence ID" value="AUI68544.1"/>
    <property type="molecule type" value="Genomic_DNA"/>
</dbReference>
<dbReference type="STRING" id="288004.AL038_16855"/>
<dbReference type="AlphaFoldDB" id="A0A2N9YDK3"/>
<evidence type="ECO:0000313" key="7">
    <source>
        <dbReference type="Proteomes" id="UP000234271"/>
    </source>
</evidence>
<comment type="similarity">
    <text evidence="1">Belongs to the HipA Ser/Thr kinase family.</text>
</comment>
<dbReference type="KEGG" id="blep:AL038_16855"/>
<evidence type="ECO:0000256" key="3">
    <source>
        <dbReference type="ARBA" id="ARBA00022777"/>
    </source>
</evidence>
<reference evidence="7" key="1">
    <citation type="submission" date="2016-12" db="EMBL/GenBank/DDBJ databases">
        <title>Complete Genome Sequence of Beggiatoa leptomitiformis D-401.</title>
        <authorList>
            <person name="Fomenkov A."/>
            <person name="Vincze T."/>
            <person name="Grabovich M."/>
            <person name="Anton B.P."/>
            <person name="Dubinina G."/>
            <person name="Orlova M."/>
            <person name="Belousova E."/>
            <person name="Roberts R.J."/>
        </authorList>
    </citation>
    <scope>NUCLEOTIDE SEQUENCE [LARGE SCALE GENOMIC DNA]</scope>
    <source>
        <strain evidence="7">D-401</strain>
    </source>
</reference>
<sequence>MKAIKVKVDNEEVGKLFFEPEKNQYGFNYTVESKPISLIMPYKNSSYIWDYKLHPIFDMNMPEGYLFEIFKQFLTKKYGYLNDFLIFSHICSNIQGRLSYESEILKKEFFSFDLDDILQNDTQDTFTKIVTTFLDKNAISGVQRKSLAILKDKESIASKEYIIKTWGEEYQQLALNEYFCLKAVEKTGVKIPNIKLSQNNKFLLVERFNYDKETDTFWGFEEILTLLGKNRDEKYSGSYEQIAKTIYTISTNQLKDMECFYKVIIMNYLLKNGDAHLKNFGMLYNHDFSNRWFSPAYDVVNTVAYIHNDRPALSMFGKKIWFGKKELIKFGLQYCYLKESKALKIYADCIESIKNSISNLQEYILKNNDFAKIGQIMIDSWILSLDEKSYKDIPSEITRNWK</sequence>
<feature type="domain" description="HipA-like C-terminal" evidence="4">
    <location>
        <begin position="139"/>
        <end position="355"/>
    </location>
</feature>
<evidence type="ECO:0000256" key="2">
    <source>
        <dbReference type="ARBA" id="ARBA00022679"/>
    </source>
</evidence>
<dbReference type="GO" id="GO:0005829">
    <property type="term" value="C:cytosol"/>
    <property type="evidence" value="ECO:0007669"/>
    <property type="project" value="TreeGrafter"/>
</dbReference>